<dbReference type="Proteomes" id="UP000183832">
    <property type="component" value="Unassembled WGS sequence"/>
</dbReference>
<gene>
    <name evidence="1" type="ORF">CLUMA_CG017610</name>
</gene>
<evidence type="ECO:0000313" key="2">
    <source>
        <dbReference type="Proteomes" id="UP000183832"/>
    </source>
</evidence>
<organism evidence="1 2">
    <name type="scientific">Clunio marinus</name>
    <dbReference type="NCBI Taxonomy" id="568069"/>
    <lineage>
        <taxon>Eukaryota</taxon>
        <taxon>Metazoa</taxon>
        <taxon>Ecdysozoa</taxon>
        <taxon>Arthropoda</taxon>
        <taxon>Hexapoda</taxon>
        <taxon>Insecta</taxon>
        <taxon>Pterygota</taxon>
        <taxon>Neoptera</taxon>
        <taxon>Endopterygota</taxon>
        <taxon>Diptera</taxon>
        <taxon>Nematocera</taxon>
        <taxon>Chironomoidea</taxon>
        <taxon>Chironomidae</taxon>
        <taxon>Clunio</taxon>
    </lineage>
</organism>
<proteinExistence type="predicted"/>
<evidence type="ECO:0000313" key="1">
    <source>
        <dbReference type="EMBL" id="CRL04537.1"/>
    </source>
</evidence>
<name>A0A1J1J110_9DIPT</name>
<dbReference type="AlphaFoldDB" id="A0A1J1J110"/>
<reference evidence="1 2" key="1">
    <citation type="submission" date="2015-04" db="EMBL/GenBank/DDBJ databases">
        <authorList>
            <person name="Syromyatnikov M.Y."/>
            <person name="Popov V.N."/>
        </authorList>
    </citation>
    <scope>NUCLEOTIDE SEQUENCE [LARGE SCALE GENOMIC DNA]</scope>
</reference>
<protein>
    <submittedName>
        <fullName evidence="1">CLUMA_CG017610, isoform A</fullName>
    </submittedName>
</protein>
<sequence length="93" mass="11173">MNVKFEKENFILIMWVSGSVRTLWDLKFGICRAISRTLRITSKQKLWKCFSLLLLFLRDIYWRVRFFSASAFIMKLIRNCLFLQALENAMQTL</sequence>
<dbReference type="EMBL" id="CVRI01000063">
    <property type="protein sequence ID" value="CRL04537.1"/>
    <property type="molecule type" value="Genomic_DNA"/>
</dbReference>
<keyword evidence="2" id="KW-1185">Reference proteome</keyword>
<accession>A0A1J1J110</accession>